<dbReference type="PANTHER" id="PTHR42918:SF6">
    <property type="entry name" value="ELONGATION FACTOR P--(R)-BETA-LYSINE LIGASE"/>
    <property type="match status" value="1"/>
</dbReference>
<dbReference type="GO" id="GO:0004824">
    <property type="term" value="F:lysine-tRNA ligase activity"/>
    <property type="evidence" value="ECO:0007669"/>
    <property type="project" value="TreeGrafter"/>
</dbReference>
<dbReference type="Proteomes" id="UP000229401">
    <property type="component" value="Unassembled WGS sequence"/>
</dbReference>
<evidence type="ECO:0000256" key="3">
    <source>
        <dbReference type="ARBA" id="ARBA00022840"/>
    </source>
</evidence>
<evidence type="ECO:0000256" key="2">
    <source>
        <dbReference type="ARBA" id="ARBA00022741"/>
    </source>
</evidence>
<dbReference type="GO" id="GO:0000049">
    <property type="term" value="F:tRNA binding"/>
    <property type="evidence" value="ECO:0007669"/>
    <property type="project" value="TreeGrafter"/>
</dbReference>
<dbReference type="Gene3D" id="3.30.930.10">
    <property type="entry name" value="Bira Bifunctional Protein, Domain 2"/>
    <property type="match status" value="1"/>
</dbReference>
<dbReference type="PANTHER" id="PTHR42918">
    <property type="entry name" value="LYSYL-TRNA SYNTHETASE"/>
    <property type="match status" value="1"/>
</dbReference>
<dbReference type="GO" id="GO:0005829">
    <property type="term" value="C:cytosol"/>
    <property type="evidence" value="ECO:0007669"/>
    <property type="project" value="TreeGrafter"/>
</dbReference>
<protein>
    <recommendedName>
        <fullName evidence="4">Aminoacyl-transfer RNA synthetases class-II family profile domain-containing protein</fullName>
    </recommendedName>
</protein>
<evidence type="ECO:0000256" key="1">
    <source>
        <dbReference type="ARBA" id="ARBA00022598"/>
    </source>
</evidence>
<dbReference type="PROSITE" id="PS50862">
    <property type="entry name" value="AA_TRNA_LIGASE_II"/>
    <property type="match status" value="1"/>
</dbReference>
<feature type="domain" description="Aminoacyl-transfer RNA synthetases class-II family profile" evidence="4">
    <location>
        <begin position="9"/>
        <end position="319"/>
    </location>
</feature>
<reference evidence="6" key="1">
    <citation type="submission" date="2017-09" db="EMBL/GenBank/DDBJ databases">
        <title>Depth-based differentiation of microbial function through sediment-hosted aquifers and enrichment of novel symbionts in the deep terrestrial subsurface.</title>
        <authorList>
            <person name="Probst A.J."/>
            <person name="Ladd B."/>
            <person name="Jarett J.K."/>
            <person name="Geller-Mcgrath D.E."/>
            <person name="Sieber C.M.K."/>
            <person name="Emerson J.B."/>
            <person name="Anantharaman K."/>
            <person name="Thomas B.C."/>
            <person name="Malmstrom R."/>
            <person name="Stieglmeier M."/>
            <person name="Klingl A."/>
            <person name="Woyke T."/>
            <person name="Ryan C.M."/>
            <person name="Banfield J.F."/>
        </authorList>
    </citation>
    <scope>NUCLEOTIDE SEQUENCE [LARGE SCALE GENOMIC DNA]</scope>
</reference>
<dbReference type="InterPro" id="IPR006195">
    <property type="entry name" value="aa-tRNA-synth_II"/>
</dbReference>
<comment type="caution">
    <text evidence="5">The sequence shown here is derived from an EMBL/GenBank/DDBJ whole genome shotgun (WGS) entry which is preliminary data.</text>
</comment>
<name>A0A2M7QJF2_9BACT</name>
<evidence type="ECO:0000259" key="4">
    <source>
        <dbReference type="PROSITE" id="PS50862"/>
    </source>
</evidence>
<accession>A0A2M7QJF2</accession>
<evidence type="ECO:0000313" key="6">
    <source>
        <dbReference type="Proteomes" id="UP000229401"/>
    </source>
</evidence>
<dbReference type="InterPro" id="IPR045864">
    <property type="entry name" value="aa-tRNA-synth_II/BPL/LPL"/>
</dbReference>
<dbReference type="InterPro" id="IPR004364">
    <property type="entry name" value="Aa-tRNA-synt_II"/>
</dbReference>
<dbReference type="Pfam" id="PF00152">
    <property type="entry name" value="tRNA-synt_2"/>
    <property type="match status" value="1"/>
</dbReference>
<dbReference type="SUPFAM" id="SSF55681">
    <property type="entry name" value="Class II aaRS and biotin synthetases"/>
    <property type="match status" value="1"/>
</dbReference>
<keyword evidence="3" id="KW-0067">ATP-binding</keyword>
<dbReference type="GO" id="GO:0006430">
    <property type="term" value="P:lysyl-tRNA aminoacylation"/>
    <property type="evidence" value="ECO:0007669"/>
    <property type="project" value="TreeGrafter"/>
</dbReference>
<sequence length="319" mass="37188">MINLQTILIREQIIKLIREFFYAEHFHEVIIPVLNNSVPLEPNIYPFQTVWNTQKGNQTLFLSTSPERRLKQMIALGIDNCFAIGPSFRNLENSGTLHTQEFLMLEWYRINATYTEIMDDTQQLIKYISNKLGKNRKLNLDLSKTWKKISLTSLFSRFLKSDLNEIIENKKLLFEIAQKRGYNTRNASWNEIYDQLFVNEIESYIPKEPFFLIDFPSRISPLCKSKKDNPLLAERFELYINRMETANGNTENTDSTSIQKHFITEQKKRSQKCQPIDTEFIKSINKMNNLSYAGIGLGIDRLTMLFAGSNSIDELGTLT</sequence>
<proteinExistence type="predicted"/>
<keyword evidence="2" id="KW-0547">Nucleotide-binding</keyword>
<evidence type="ECO:0000313" key="5">
    <source>
        <dbReference type="EMBL" id="PIY72086.1"/>
    </source>
</evidence>
<dbReference type="AlphaFoldDB" id="A0A2M7QJF2"/>
<keyword evidence="1" id="KW-0436">Ligase</keyword>
<dbReference type="EMBL" id="PFLI01000095">
    <property type="protein sequence ID" value="PIY72086.1"/>
    <property type="molecule type" value="Genomic_DNA"/>
</dbReference>
<organism evidence="5 6">
    <name type="scientific">Candidatus Roizmanbacteria bacterium CG_4_10_14_0_8_um_filter_33_9</name>
    <dbReference type="NCBI Taxonomy" id="1974826"/>
    <lineage>
        <taxon>Bacteria</taxon>
        <taxon>Candidatus Roizmaniibacteriota</taxon>
    </lineage>
</organism>
<dbReference type="GO" id="GO:0005524">
    <property type="term" value="F:ATP binding"/>
    <property type="evidence" value="ECO:0007669"/>
    <property type="project" value="InterPro"/>
</dbReference>
<gene>
    <name evidence="5" type="ORF">COY87_02790</name>
</gene>